<evidence type="ECO:0000313" key="3">
    <source>
        <dbReference type="Proteomes" id="UP000027138"/>
    </source>
</evidence>
<protein>
    <recommendedName>
        <fullName evidence="4">Transferring glycosyl group transferase</fullName>
    </recommendedName>
</protein>
<dbReference type="Pfam" id="PF04646">
    <property type="entry name" value="DUF604"/>
    <property type="match status" value="1"/>
</dbReference>
<evidence type="ECO:0000256" key="1">
    <source>
        <dbReference type="SAM" id="Phobius"/>
    </source>
</evidence>
<dbReference type="FunFam" id="3.90.550.50:FF:000006">
    <property type="entry name" value="Fringe-related protein-like"/>
    <property type="match status" value="1"/>
</dbReference>
<accession>A0A067K8I9</accession>
<feature type="transmembrane region" description="Helical" evidence="1">
    <location>
        <begin position="27"/>
        <end position="48"/>
    </location>
</feature>
<keyword evidence="1" id="KW-0812">Transmembrane</keyword>
<dbReference type="Gene3D" id="3.90.550.50">
    <property type="match status" value="1"/>
</dbReference>
<keyword evidence="3" id="KW-1185">Reference proteome</keyword>
<reference evidence="2 3" key="1">
    <citation type="journal article" date="2014" name="PLoS ONE">
        <title>Global Analysis of Gene Expression Profiles in Physic Nut (Jatropha curcas L.) Seedlings Exposed to Salt Stress.</title>
        <authorList>
            <person name="Zhang L."/>
            <person name="Zhang C."/>
            <person name="Wu P."/>
            <person name="Chen Y."/>
            <person name="Li M."/>
            <person name="Jiang H."/>
            <person name="Wu G."/>
        </authorList>
    </citation>
    <scope>NUCLEOTIDE SEQUENCE [LARGE SCALE GENOMIC DNA]</scope>
    <source>
        <strain evidence="3">cv. GZQX0401</strain>
        <tissue evidence="2">Young leaves</tissue>
    </source>
</reference>
<dbReference type="EMBL" id="KK914782">
    <property type="protein sequence ID" value="KDP28590.1"/>
    <property type="molecule type" value="Genomic_DNA"/>
</dbReference>
<dbReference type="AlphaFoldDB" id="A0A067K8I9"/>
<evidence type="ECO:0000313" key="2">
    <source>
        <dbReference type="EMBL" id="KDP28590.1"/>
    </source>
</evidence>
<gene>
    <name evidence="2" type="ORF">JCGZ_14361</name>
</gene>
<dbReference type="PANTHER" id="PTHR10811">
    <property type="entry name" value="FRINGE-RELATED"/>
    <property type="match status" value="1"/>
</dbReference>
<feature type="transmembrane region" description="Helical" evidence="1">
    <location>
        <begin position="221"/>
        <end position="240"/>
    </location>
</feature>
<dbReference type="InterPro" id="IPR006740">
    <property type="entry name" value="DUF604"/>
</dbReference>
<dbReference type="Proteomes" id="UP000027138">
    <property type="component" value="Unassembled WGS sequence"/>
</dbReference>
<dbReference type="STRING" id="180498.A0A067K8I9"/>
<keyword evidence="1" id="KW-0472">Membrane</keyword>
<proteinExistence type="predicted"/>
<evidence type="ECO:0008006" key="4">
    <source>
        <dbReference type="Google" id="ProtNLM"/>
    </source>
</evidence>
<dbReference type="OrthoDB" id="421979at2759"/>
<organism evidence="2 3">
    <name type="scientific">Jatropha curcas</name>
    <name type="common">Barbados nut</name>
    <dbReference type="NCBI Taxonomy" id="180498"/>
    <lineage>
        <taxon>Eukaryota</taxon>
        <taxon>Viridiplantae</taxon>
        <taxon>Streptophyta</taxon>
        <taxon>Embryophyta</taxon>
        <taxon>Tracheophyta</taxon>
        <taxon>Spermatophyta</taxon>
        <taxon>Magnoliopsida</taxon>
        <taxon>eudicotyledons</taxon>
        <taxon>Gunneridae</taxon>
        <taxon>Pentapetalae</taxon>
        <taxon>rosids</taxon>
        <taxon>fabids</taxon>
        <taxon>Malpighiales</taxon>
        <taxon>Euphorbiaceae</taxon>
        <taxon>Crotonoideae</taxon>
        <taxon>Jatropheae</taxon>
        <taxon>Jatropha</taxon>
    </lineage>
</organism>
<name>A0A067K8I9_JATCU</name>
<sequence>MKEKENLIWSSNNIKTPGSVTATVSKLMFGFILLLAFPYIFYSLNFLFSSNPTNKQYLRLPNPSPPTSALEPLKNTHPKAQQNTTVHHIAFGIAASSKLWKHRKNYIKLWWRPNEMRGIVWLDEPVNKDPDDDDVLPPRMISRSASNFHYNQPEVHQSGIRISRMVSETLKQGMKDVRWFVMGDDDTVFVADNLVRVLSKYDHNQYYYIGSSSESHLQNIYFSYGMAFGGGGFAISYPLAKALANMQDRCIERYSGLYGSDDRIQACMAELGVPLTIEPGFHQFDVYGNLFGLLAAHPIAPLVTLHHLDLVEPIFPNMDRIQALQKLKVPIQLDSAALMQQSICYDNTRQWTVSVSWGYTVQIFRGMIMPREIERPARTFLNWQKTDYTGFAFNTRPVIKNLCQKPFVYSLFNASYATHTKKTVSEYVRNAIANPVCRWKMEDPSDIDKIEVYKKPNPYLWDKAPRRNCCRILPTEKNGSLKVDVGECKEDEVIETQ</sequence>
<keyword evidence="1" id="KW-1133">Transmembrane helix</keyword>